<name>A0ACC2WG90_9TREE</name>
<dbReference type="Proteomes" id="UP001230649">
    <property type="component" value="Unassembled WGS sequence"/>
</dbReference>
<accession>A0ACC2WG90</accession>
<comment type="caution">
    <text evidence="1">The sequence shown here is derived from an EMBL/GenBank/DDBJ whole genome shotgun (WGS) entry which is preliminary data.</text>
</comment>
<keyword evidence="2" id="KW-1185">Reference proteome</keyword>
<evidence type="ECO:0000313" key="1">
    <source>
        <dbReference type="EMBL" id="KAJ9110784.1"/>
    </source>
</evidence>
<proteinExistence type="predicted"/>
<sequence length="652" mass="72745">MEKVNENPADLDWLQTRDIAIQQAIDSRDLAGLRAWSKEAGGFGCDAIRRRVWPFLLGVSQRDSTKSKGATAGVENTEEEHLTRRHRDETGDSLVDIAALIEEDSKETEPSSVQQFAESLDDQPSLEAHPDERQVGLDTRRSFVYYPPNLHSREKTRLQEELNEVIVTVLRKRKALSYFQGYHDIISVFYLTFLPYEPPRRSRSTSRTASPTRSTARARRASRSHKRTASKSPMTVLSTEDENRIESRRSSDTSQVPGESTPRVRSQDMDEWQTLLDCCDAVSLVRIRDGMTKGLVPVIGYLRLFKRVLKAADPELAKIVLATSPTPYFALSWMLTLFSHDINTLEPVQRIFDFLLSRNPAVVIYLGVALILIVLDLQIVLLKKNRLLKLAHTLEEDPGIIHTNLALLPPLIADNPGDLPTIKDEEATRAREAAIKMMEDSTVYPDTEGPNPHQPIILSELFALTDSLWTRFPLQHSSVRADEIMAGQSVIFTYSDLERDVMTGPTKDVDRPGISLSKDIVTWVSTGPFNEEDVVVVPAPDDSEDDEPLAIPTPIIRKPLRPNHIQLGRRLAGRTSLAIFVLVLGLSIATYQARTKKSMSGLWAFPGMFLDVGAKALGQGRVGTVGSWLVSGKIRLGEIVADVKNHVQALVG</sequence>
<evidence type="ECO:0000313" key="2">
    <source>
        <dbReference type="Proteomes" id="UP001230649"/>
    </source>
</evidence>
<dbReference type="EMBL" id="JASBWS010000022">
    <property type="protein sequence ID" value="KAJ9110784.1"/>
    <property type="molecule type" value="Genomic_DNA"/>
</dbReference>
<reference evidence="1" key="1">
    <citation type="submission" date="2023-04" db="EMBL/GenBank/DDBJ databases">
        <title>Draft Genome sequencing of Naganishia species isolated from polar environments using Oxford Nanopore Technology.</title>
        <authorList>
            <person name="Leo P."/>
            <person name="Venkateswaran K."/>
        </authorList>
    </citation>
    <scope>NUCLEOTIDE SEQUENCE</scope>
    <source>
        <strain evidence="1">MNA-CCFEE 5262</strain>
    </source>
</reference>
<gene>
    <name evidence="1" type="ORF">QFC20_002825</name>
</gene>
<protein>
    <submittedName>
        <fullName evidence="1">Uncharacterized protein</fullName>
    </submittedName>
</protein>
<organism evidence="1 2">
    <name type="scientific">Naganishia adeliensis</name>
    <dbReference type="NCBI Taxonomy" id="92952"/>
    <lineage>
        <taxon>Eukaryota</taxon>
        <taxon>Fungi</taxon>
        <taxon>Dikarya</taxon>
        <taxon>Basidiomycota</taxon>
        <taxon>Agaricomycotina</taxon>
        <taxon>Tremellomycetes</taxon>
        <taxon>Filobasidiales</taxon>
        <taxon>Filobasidiaceae</taxon>
        <taxon>Naganishia</taxon>
    </lineage>
</organism>